<dbReference type="PANTHER" id="PTHR10788">
    <property type="entry name" value="TREHALOSE-6-PHOSPHATE SYNTHASE"/>
    <property type="match status" value="1"/>
</dbReference>
<dbReference type="AlphaFoldDB" id="A0AAN8UYD1"/>
<dbReference type="GO" id="GO:0005829">
    <property type="term" value="C:cytosol"/>
    <property type="evidence" value="ECO:0007669"/>
    <property type="project" value="TreeGrafter"/>
</dbReference>
<dbReference type="GO" id="GO:0004805">
    <property type="term" value="F:trehalose-phosphatase activity"/>
    <property type="evidence" value="ECO:0007669"/>
    <property type="project" value="TreeGrafter"/>
</dbReference>
<reference evidence="1 2" key="1">
    <citation type="submission" date="2023-12" db="EMBL/GenBank/DDBJ databases">
        <title>A high-quality genome assembly for Dillenia turbinata (Dilleniales).</title>
        <authorList>
            <person name="Chanderbali A."/>
        </authorList>
    </citation>
    <scope>NUCLEOTIDE SEQUENCE [LARGE SCALE GENOMIC DNA]</scope>
    <source>
        <strain evidence="1">LSX21</strain>
        <tissue evidence="1">Leaf</tissue>
    </source>
</reference>
<evidence type="ECO:0000313" key="1">
    <source>
        <dbReference type="EMBL" id="KAK6917998.1"/>
    </source>
</evidence>
<dbReference type="GO" id="GO:0005992">
    <property type="term" value="P:trehalose biosynthetic process"/>
    <property type="evidence" value="ECO:0007669"/>
    <property type="project" value="InterPro"/>
</dbReference>
<comment type="caution">
    <text evidence="1">The sequence shown here is derived from an EMBL/GenBank/DDBJ whole genome shotgun (WGS) entry which is preliminary data.</text>
</comment>
<dbReference type="Proteomes" id="UP001370490">
    <property type="component" value="Unassembled WGS sequence"/>
</dbReference>
<dbReference type="InterPro" id="IPR001830">
    <property type="entry name" value="Glyco_trans_20"/>
</dbReference>
<keyword evidence="2" id="KW-1185">Reference proteome</keyword>
<dbReference type="GO" id="GO:0003825">
    <property type="term" value="F:alpha,alpha-trehalose-phosphate synthase (UDP-forming) activity"/>
    <property type="evidence" value="ECO:0007669"/>
    <property type="project" value="TreeGrafter"/>
</dbReference>
<dbReference type="PANTHER" id="PTHR10788:SF106">
    <property type="entry name" value="BCDNA.GH08860"/>
    <property type="match status" value="1"/>
</dbReference>
<sequence>MDDGVAAGMSTLEVPFAISEFEKEMASRAQSLGAGTILENPWNIAEMIASIAYRVNMQAFKREKRHQYNFRYGSNHSAQEWVETFKWLLQLLMDCTYKLIKEKTRHNFKYMTTHAPQEWVETLLRIQGLYKASWTPWYGNSTRDHPGVIQMNMVAKLIEIQRYLREQGKQHANYG</sequence>
<protein>
    <submittedName>
        <fullName evidence="1">Glycosyl transferase, family 20</fullName>
    </submittedName>
</protein>
<dbReference type="Pfam" id="PF00982">
    <property type="entry name" value="Glyco_transf_20"/>
    <property type="match status" value="1"/>
</dbReference>
<dbReference type="EMBL" id="JBAMMX010000022">
    <property type="protein sequence ID" value="KAK6917998.1"/>
    <property type="molecule type" value="Genomic_DNA"/>
</dbReference>
<organism evidence="1 2">
    <name type="scientific">Dillenia turbinata</name>
    <dbReference type="NCBI Taxonomy" id="194707"/>
    <lineage>
        <taxon>Eukaryota</taxon>
        <taxon>Viridiplantae</taxon>
        <taxon>Streptophyta</taxon>
        <taxon>Embryophyta</taxon>
        <taxon>Tracheophyta</taxon>
        <taxon>Spermatophyta</taxon>
        <taxon>Magnoliopsida</taxon>
        <taxon>eudicotyledons</taxon>
        <taxon>Gunneridae</taxon>
        <taxon>Pentapetalae</taxon>
        <taxon>Dilleniales</taxon>
        <taxon>Dilleniaceae</taxon>
        <taxon>Dillenia</taxon>
    </lineage>
</organism>
<evidence type="ECO:0000313" key="2">
    <source>
        <dbReference type="Proteomes" id="UP001370490"/>
    </source>
</evidence>
<gene>
    <name evidence="1" type="ORF">RJ641_016420</name>
</gene>
<accession>A0AAN8UYD1</accession>
<proteinExistence type="predicted"/>
<keyword evidence="1" id="KW-0808">Transferase</keyword>
<name>A0AAN8UYD1_9MAGN</name>
<dbReference type="Gene3D" id="3.40.50.2000">
    <property type="entry name" value="Glycogen Phosphorylase B"/>
    <property type="match status" value="1"/>
</dbReference>